<gene>
    <name evidence="1" type="ORF">MGAL_10B023245</name>
</gene>
<organism evidence="1 2">
    <name type="scientific">Mytilus galloprovincialis</name>
    <name type="common">Mediterranean mussel</name>
    <dbReference type="NCBI Taxonomy" id="29158"/>
    <lineage>
        <taxon>Eukaryota</taxon>
        <taxon>Metazoa</taxon>
        <taxon>Spiralia</taxon>
        <taxon>Lophotrochozoa</taxon>
        <taxon>Mollusca</taxon>
        <taxon>Bivalvia</taxon>
        <taxon>Autobranchia</taxon>
        <taxon>Pteriomorphia</taxon>
        <taxon>Mytilida</taxon>
        <taxon>Mytiloidea</taxon>
        <taxon>Mytilidae</taxon>
        <taxon>Mytilinae</taxon>
        <taxon>Mytilus</taxon>
    </lineage>
</organism>
<protein>
    <submittedName>
        <fullName evidence="1">Uncharacterized protein</fullName>
    </submittedName>
</protein>
<accession>A0A8B6CD30</accession>
<evidence type="ECO:0000313" key="2">
    <source>
        <dbReference type="Proteomes" id="UP000596742"/>
    </source>
</evidence>
<dbReference type="EMBL" id="UYJE01001520">
    <property type="protein sequence ID" value="VDI02788.1"/>
    <property type="molecule type" value="Genomic_DNA"/>
</dbReference>
<reference evidence="1" key="1">
    <citation type="submission" date="2018-11" db="EMBL/GenBank/DDBJ databases">
        <authorList>
            <person name="Alioto T."/>
            <person name="Alioto T."/>
        </authorList>
    </citation>
    <scope>NUCLEOTIDE SEQUENCE</scope>
</reference>
<dbReference type="AlphaFoldDB" id="A0A8B6CD30"/>
<dbReference type="Proteomes" id="UP000596742">
    <property type="component" value="Unassembled WGS sequence"/>
</dbReference>
<keyword evidence="2" id="KW-1185">Reference proteome</keyword>
<name>A0A8B6CD30_MYTGA</name>
<sequence>MNTAPTEAVQTNLNDKKVELESMREQKIEGLLLRSRANWHENGEKCSQYFLKLEKRNFIKKTMVEMIGDPGTLGTNTRRLLLFERGCADLFEEGDRTFVIEEEGGLLVYLRRMTDLFEEGYGLLLFEEDDGLLLFEEDTVVCEENHWPSSENNKSNFIH</sequence>
<comment type="caution">
    <text evidence="1">The sequence shown here is derived from an EMBL/GenBank/DDBJ whole genome shotgun (WGS) entry which is preliminary data.</text>
</comment>
<evidence type="ECO:0000313" key="1">
    <source>
        <dbReference type="EMBL" id="VDI02788.1"/>
    </source>
</evidence>
<proteinExistence type="predicted"/>